<organism evidence="1 2">
    <name type="scientific">Nitrosospira lacus</name>
    <dbReference type="NCBI Taxonomy" id="1288494"/>
    <lineage>
        <taxon>Bacteria</taxon>
        <taxon>Pseudomonadati</taxon>
        <taxon>Pseudomonadota</taxon>
        <taxon>Betaproteobacteria</taxon>
        <taxon>Nitrosomonadales</taxon>
        <taxon>Nitrosomonadaceae</taxon>
        <taxon>Nitrosospira</taxon>
    </lineage>
</organism>
<name>A0A1W6SR78_9PROT</name>
<dbReference type="EMBL" id="CP021106">
    <property type="protein sequence ID" value="ARO88293.1"/>
    <property type="molecule type" value="Genomic_DNA"/>
</dbReference>
<evidence type="ECO:0000313" key="2">
    <source>
        <dbReference type="Proteomes" id="UP000012179"/>
    </source>
</evidence>
<dbReference type="Proteomes" id="UP000012179">
    <property type="component" value="Chromosome"/>
</dbReference>
<sequence>MDKSIYRANNKFPAHRTKFEGMLVLVWTGKSLSIRDYYFVATACAPVNSRVRHDSAGRIFFIKLDMLGLNKKACVLIVRHDCSELWLICATEVNTSDCNMTGFGCVGNWTEVHWTEVHSAGIC</sequence>
<gene>
    <name evidence="1" type="ORF">EBAPG3_011170</name>
</gene>
<dbReference type="KEGG" id="nlc:EBAPG3_011170"/>
<protein>
    <submittedName>
        <fullName evidence="1">Uncharacterized protein</fullName>
    </submittedName>
</protein>
<keyword evidence="2" id="KW-1185">Reference proteome</keyword>
<accession>A0A1W6SR78</accession>
<evidence type="ECO:0000313" key="1">
    <source>
        <dbReference type="EMBL" id="ARO88293.1"/>
    </source>
</evidence>
<dbReference type="AlphaFoldDB" id="A0A1W6SR78"/>
<reference evidence="1 2" key="1">
    <citation type="journal article" date="2015" name="Int. J. Syst. Evol. Microbiol.">
        <title>Nitrosospira lacus sp. nov., a psychrotolerant, ammonia-oxidizing bacterium from sandy lake sediment.</title>
        <authorList>
            <person name="Urakawa H."/>
            <person name="Garcia J.C."/>
            <person name="Nielsen J.L."/>
            <person name="Le V.Q."/>
            <person name="Kozlowski J.A."/>
            <person name="Stein L.Y."/>
            <person name="Lim C.K."/>
            <person name="Pommerening-Roser A."/>
            <person name="Martens-Habbena W."/>
            <person name="Stahl D.A."/>
            <person name="Klotz M.G."/>
        </authorList>
    </citation>
    <scope>NUCLEOTIDE SEQUENCE [LARGE SCALE GENOMIC DNA]</scope>
    <source>
        <strain evidence="1 2">APG3</strain>
    </source>
</reference>
<proteinExistence type="predicted"/>